<dbReference type="Gene3D" id="3.40.1350.10">
    <property type="match status" value="1"/>
</dbReference>
<dbReference type="Pfam" id="PF04471">
    <property type="entry name" value="Mrr_cat"/>
    <property type="match status" value="1"/>
</dbReference>
<reference evidence="2 3" key="1">
    <citation type="journal article" date="2013" name="Genome Announc.">
        <title>Draft Genome Sequence of the Cellulolytic, Mesophilic, Anaerobic Bacterium Clostridium termitidis Strain CT1112 (DSM 5398).</title>
        <authorList>
            <person name="Lal S."/>
            <person name="Ramachandran U."/>
            <person name="Zhang X."/>
            <person name="Munir R."/>
            <person name="Sparling R."/>
            <person name="Levin D.B."/>
        </authorList>
    </citation>
    <scope>NUCLEOTIDE SEQUENCE [LARGE SCALE GENOMIC DNA]</scope>
    <source>
        <strain evidence="2 3">CT1112</strain>
    </source>
</reference>
<dbReference type="AlphaFoldDB" id="S0FI48"/>
<dbReference type="PATRIC" id="fig|1195236.3.peg.2947"/>
<evidence type="ECO:0000259" key="1">
    <source>
        <dbReference type="SMART" id="SM00382"/>
    </source>
</evidence>
<protein>
    <recommendedName>
        <fullName evidence="1">AAA+ ATPase domain-containing protein</fullName>
    </recommendedName>
</protein>
<dbReference type="STRING" id="1195236.CTER_2627"/>
<dbReference type="CDD" id="cd01983">
    <property type="entry name" value="SIMIBI"/>
    <property type="match status" value="1"/>
</dbReference>
<feature type="domain" description="AAA+ ATPase" evidence="1">
    <location>
        <begin position="188"/>
        <end position="308"/>
    </location>
</feature>
<sequence>MFDLSNLNDYEFEILCKDIMQDLLDEELFTFSRGVDAGVDICDKENPPTIIIQAKHYASSTYSQLKSSLKKDVTKIQRHHPQKYFVCTSQSLTRKNKQEIIEMFNEFMPDISHVIDKNDINSFLEDEQNKDIVVKNYKLWLCASDVLSLVNNQNIFIDCSELMLDIEEQIKLFVETQAYHNAIKKLRQDNIIIIIGAPGVGKSTLSKMLLLYYADKNYKVRYVTNNNISEIKRSLNLAPNKKEIVLLDDFLGQHYLNLKDSQPNELKTLISFVTRSKNKKLILNSRVTILNEAAQAYLTFREIMVRYEQNKYLLDLDEMSSLEKAKILYNHLYFNGLPQDYLSQVKRNKGYLRIVNHVNYNPRIIEYVTQKHNYETVPSRDYLQYIIGKLDNPEDVWKDEFRNRLDMGDRILMNTLYSLSDTTVDNVVLERAFNERIRKVKGDTSVNQYKESVIRLTDSLIKNVDDRGTVKIAAINPSVNDYLFSEITLNSNEQIAIIENAVFYEQIFRALKSDTAKLHYRKKLCSYDFLKMDTLKNTAFFYFLKSIVELHILDRSLKRKTTISLERAYGSLSYQDREEYGQILQKLYSGEYCEFYELQKIFFTSEKMFYILKPLTLDNAIELISAITDDYDVSDDEELTEVFKNQLVDKISDYVQDELSDELADAVSHVINKAESEDIAGFMDGTTTFLEDAVWSELEDLAYEKIKDHITNINGEIDISDKDFGVSDMRYYLDISDSITSALKTDYDEDDDRRYSHSESDTSLIVAMFER</sequence>
<accession>S0FI48</accession>
<dbReference type="InterPro" id="IPR003593">
    <property type="entry name" value="AAA+_ATPase"/>
</dbReference>
<comment type="caution">
    <text evidence="2">The sequence shown here is derived from an EMBL/GenBank/DDBJ whole genome shotgun (WGS) entry which is preliminary data.</text>
</comment>
<dbReference type="SMART" id="SM00382">
    <property type="entry name" value="AAA"/>
    <property type="match status" value="1"/>
</dbReference>
<keyword evidence="3" id="KW-1185">Reference proteome</keyword>
<evidence type="ECO:0000313" key="3">
    <source>
        <dbReference type="Proteomes" id="UP000014155"/>
    </source>
</evidence>
<dbReference type="EMBL" id="AORV01000036">
    <property type="protein sequence ID" value="EMS71550.1"/>
    <property type="molecule type" value="Genomic_DNA"/>
</dbReference>
<dbReference type="Proteomes" id="UP000014155">
    <property type="component" value="Unassembled WGS sequence"/>
</dbReference>
<dbReference type="InterPro" id="IPR049050">
    <property type="entry name" value="nSTAND3"/>
</dbReference>
<evidence type="ECO:0000313" key="2">
    <source>
        <dbReference type="EMBL" id="EMS71550.1"/>
    </source>
</evidence>
<dbReference type="GO" id="GO:0004519">
    <property type="term" value="F:endonuclease activity"/>
    <property type="evidence" value="ECO:0007669"/>
    <property type="project" value="InterPro"/>
</dbReference>
<dbReference type="GO" id="GO:0009307">
    <property type="term" value="P:DNA restriction-modification system"/>
    <property type="evidence" value="ECO:0007669"/>
    <property type="project" value="InterPro"/>
</dbReference>
<dbReference type="eggNOG" id="COG0464">
    <property type="taxonomic scope" value="Bacteria"/>
</dbReference>
<dbReference type="Pfam" id="PF20720">
    <property type="entry name" value="nSTAND3"/>
    <property type="match status" value="1"/>
</dbReference>
<organism evidence="2 3">
    <name type="scientific">Ruminiclostridium cellobioparum subsp. termitidis CT1112</name>
    <dbReference type="NCBI Taxonomy" id="1195236"/>
    <lineage>
        <taxon>Bacteria</taxon>
        <taxon>Bacillati</taxon>
        <taxon>Bacillota</taxon>
        <taxon>Clostridia</taxon>
        <taxon>Eubacteriales</taxon>
        <taxon>Oscillospiraceae</taxon>
        <taxon>Ruminiclostridium</taxon>
    </lineage>
</organism>
<dbReference type="InterPro" id="IPR007560">
    <property type="entry name" value="Restrct_endonuc_IV_Mrr"/>
</dbReference>
<dbReference type="SUPFAM" id="SSF52540">
    <property type="entry name" value="P-loop containing nucleoside triphosphate hydrolases"/>
    <property type="match status" value="1"/>
</dbReference>
<dbReference type="InterPro" id="IPR011856">
    <property type="entry name" value="tRNA_endonuc-like_dom_sf"/>
</dbReference>
<proteinExistence type="predicted"/>
<dbReference type="RefSeq" id="WP_004626343.1">
    <property type="nucleotide sequence ID" value="NZ_AORV01000036.1"/>
</dbReference>
<gene>
    <name evidence="2" type="ORF">CTER_2627</name>
</gene>
<name>S0FI48_RUMCE</name>
<dbReference type="Gene3D" id="3.40.50.300">
    <property type="entry name" value="P-loop containing nucleotide triphosphate hydrolases"/>
    <property type="match status" value="1"/>
</dbReference>
<dbReference type="GO" id="GO:0003677">
    <property type="term" value="F:DNA binding"/>
    <property type="evidence" value="ECO:0007669"/>
    <property type="project" value="InterPro"/>
</dbReference>
<dbReference type="InterPro" id="IPR027417">
    <property type="entry name" value="P-loop_NTPase"/>
</dbReference>